<comment type="caution">
    <text evidence="2">The sequence shown here is derived from an EMBL/GenBank/DDBJ whole genome shotgun (WGS) entry which is preliminary data.</text>
</comment>
<evidence type="ECO:0000313" key="3">
    <source>
        <dbReference type="EMBL" id="CAL1134155.1"/>
    </source>
</evidence>
<evidence type="ECO:0000313" key="5">
    <source>
        <dbReference type="Proteomes" id="UP001152797"/>
    </source>
</evidence>
<dbReference type="EMBL" id="CAMXCT030000585">
    <property type="protein sequence ID" value="CAL4768092.1"/>
    <property type="molecule type" value="Genomic_DNA"/>
</dbReference>
<evidence type="ECO:0000313" key="4">
    <source>
        <dbReference type="EMBL" id="CAL4768092.1"/>
    </source>
</evidence>
<evidence type="ECO:0000313" key="2">
    <source>
        <dbReference type="EMBL" id="CAI3980780.1"/>
    </source>
</evidence>
<proteinExistence type="predicted"/>
<keyword evidence="5" id="KW-1185">Reference proteome</keyword>
<protein>
    <submittedName>
        <fullName evidence="4">DmX-like protein 2</fullName>
    </submittedName>
</protein>
<accession>A0A9P1FNF3</accession>
<dbReference type="EMBL" id="CAMXCT010000585">
    <property type="protein sequence ID" value="CAI3980780.1"/>
    <property type="molecule type" value="Genomic_DNA"/>
</dbReference>
<organism evidence="2">
    <name type="scientific">Cladocopium goreaui</name>
    <dbReference type="NCBI Taxonomy" id="2562237"/>
    <lineage>
        <taxon>Eukaryota</taxon>
        <taxon>Sar</taxon>
        <taxon>Alveolata</taxon>
        <taxon>Dinophyceae</taxon>
        <taxon>Suessiales</taxon>
        <taxon>Symbiodiniaceae</taxon>
        <taxon>Cladocopium</taxon>
    </lineage>
</organism>
<dbReference type="EMBL" id="CAMXCT020000585">
    <property type="protein sequence ID" value="CAL1134155.1"/>
    <property type="molecule type" value="Genomic_DNA"/>
</dbReference>
<sequence length="281" mass="30013">MCQGAVNVHGQTICNCHLPSQEGPKPKQSEKASPSVDELLRTAVSATAEAPNRAVKRRVRQRLHKKLGAVLNKEEFDRAMENFHVAVEAQRLQHEEELRSQKRGQAAAGTLLAGTVNPVNRVAGAKPGPNGPAPAFVAVPVVMVPTNGQPGRAMPMPCGNLPQSVQPPNGWNMPGAVLCAVQDVKQVQERVRISQMPVKTGPIPQKAGPVGINFCGQPNGFYAAPQVQGAEESDSDKSIGQGVKFQRARSEGEVPGENLPVERTFIQFSSGGDSSKRSRSQ</sequence>
<reference evidence="3" key="2">
    <citation type="submission" date="2024-04" db="EMBL/GenBank/DDBJ databases">
        <authorList>
            <person name="Chen Y."/>
            <person name="Shah S."/>
            <person name="Dougan E. K."/>
            <person name="Thang M."/>
            <person name="Chan C."/>
        </authorList>
    </citation>
    <scope>NUCLEOTIDE SEQUENCE [LARGE SCALE GENOMIC DNA]</scope>
</reference>
<dbReference type="OrthoDB" id="440839at2759"/>
<reference evidence="2" key="1">
    <citation type="submission" date="2022-10" db="EMBL/GenBank/DDBJ databases">
        <authorList>
            <person name="Chen Y."/>
            <person name="Dougan E. K."/>
            <person name="Chan C."/>
            <person name="Rhodes N."/>
            <person name="Thang M."/>
        </authorList>
    </citation>
    <scope>NUCLEOTIDE SEQUENCE</scope>
</reference>
<feature type="region of interest" description="Disordered" evidence="1">
    <location>
        <begin position="227"/>
        <end position="281"/>
    </location>
</feature>
<evidence type="ECO:0000256" key="1">
    <source>
        <dbReference type="SAM" id="MobiDB-lite"/>
    </source>
</evidence>
<dbReference type="AlphaFoldDB" id="A0A9P1FNF3"/>
<gene>
    <name evidence="2" type="ORF">C1SCF055_LOCUS8637</name>
</gene>
<name>A0A9P1FNF3_9DINO</name>
<dbReference type="Proteomes" id="UP001152797">
    <property type="component" value="Unassembled WGS sequence"/>
</dbReference>